<dbReference type="InterPro" id="IPR025496">
    <property type="entry name" value="DUF4387"/>
</dbReference>
<name>A0ABT5U1N3_9MICO</name>
<evidence type="ECO:0000313" key="2">
    <source>
        <dbReference type="EMBL" id="MDD9207823.1"/>
    </source>
</evidence>
<protein>
    <submittedName>
        <fullName evidence="2">DUF4387 domain-containing protein</fullName>
    </submittedName>
</protein>
<evidence type="ECO:0000259" key="1">
    <source>
        <dbReference type="Pfam" id="PF14330"/>
    </source>
</evidence>
<dbReference type="Proteomes" id="UP001165561">
    <property type="component" value="Unassembled WGS sequence"/>
</dbReference>
<proteinExistence type="predicted"/>
<organism evidence="2 3">
    <name type="scientific">Georgenia halotolerans</name>
    <dbReference type="NCBI Taxonomy" id="3028317"/>
    <lineage>
        <taxon>Bacteria</taxon>
        <taxon>Bacillati</taxon>
        <taxon>Actinomycetota</taxon>
        <taxon>Actinomycetes</taxon>
        <taxon>Micrococcales</taxon>
        <taxon>Bogoriellaceae</taxon>
        <taxon>Georgenia</taxon>
    </lineage>
</organism>
<keyword evidence="3" id="KW-1185">Reference proteome</keyword>
<dbReference type="EMBL" id="JARACI010001159">
    <property type="protein sequence ID" value="MDD9207823.1"/>
    <property type="molecule type" value="Genomic_DNA"/>
</dbReference>
<sequence length="101" mass="11080">MRLYELASLIRSKNAGPFTLTIDVMFADPAGYARVRDNGLLSPQNMARLYGVPQERITVHNYDPAQAIKVSMPRPAASGSREDHDVYGGQFHGPLVLLAVP</sequence>
<reference evidence="2" key="1">
    <citation type="submission" date="2023-02" db="EMBL/GenBank/DDBJ databases">
        <title>Georgenia sp.10Sc9-8, isolated from a soil sample collected from the Taklamakan desert.</title>
        <authorList>
            <person name="Liu S."/>
        </authorList>
    </citation>
    <scope>NUCLEOTIDE SEQUENCE</scope>
    <source>
        <strain evidence="2">10Sc9-8</strain>
    </source>
</reference>
<accession>A0ABT5U1N3</accession>
<dbReference type="Pfam" id="PF14330">
    <property type="entry name" value="DUF4387"/>
    <property type="match status" value="1"/>
</dbReference>
<comment type="caution">
    <text evidence="2">The sequence shown here is derived from an EMBL/GenBank/DDBJ whole genome shotgun (WGS) entry which is preliminary data.</text>
</comment>
<gene>
    <name evidence="2" type="ORF">PU560_15310</name>
</gene>
<evidence type="ECO:0000313" key="3">
    <source>
        <dbReference type="Proteomes" id="UP001165561"/>
    </source>
</evidence>
<feature type="domain" description="DUF4387" evidence="1">
    <location>
        <begin position="3"/>
        <end position="96"/>
    </location>
</feature>